<accession>A0A067P067</accession>
<organism evidence="5 6">
    <name type="scientific">Pleurotus ostreatus (strain PC15)</name>
    <name type="common">Oyster mushroom</name>
    <dbReference type="NCBI Taxonomy" id="1137138"/>
    <lineage>
        <taxon>Eukaryota</taxon>
        <taxon>Fungi</taxon>
        <taxon>Dikarya</taxon>
        <taxon>Basidiomycota</taxon>
        <taxon>Agaricomycotina</taxon>
        <taxon>Agaricomycetes</taxon>
        <taxon>Agaricomycetidae</taxon>
        <taxon>Agaricales</taxon>
        <taxon>Pleurotineae</taxon>
        <taxon>Pleurotaceae</taxon>
        <taxon>Pleurotus</taxon>
    </lineage>
</organism>
<dbReference type="OrthoDB" id="2119228at2759"/>
<dbReference type="Pfam" id="PF00734">
    <property type="entry name" value="CBM_1"/>
    <property type="match status" value="1"/>
</dbReference>
<dbReference type="GO" id="GO:0030248">
    <property type="term" value="F:cellulose binding"/>
    <property type="evidence" value="ECO:0007669"/>
    <property type="project" value="InterPro"/>
</dbReference>
<feature type="compositionally biased region" description="Low complexity" evidence="2">
    <location>
        <begin position="19"/>
        <end position="39"/>
    </location>
</feature>
<dbReference type="InParanoid" id="A0A067P067"/>
<evidence type="ECO:0000256" key="2">
    <source>
        <dbReference type="SAM" id="MobiDB-lite"/>
    </source>
</evidence>
<sequence length="114" mass="11539">MKLAVFPVLAIAFSPLLRASPSTSPPAGTTTAPSAPSGTDSCFTQTFTVPAPSPTTAGPYVPLWGICGGIAHTEGPTECVPGAVCTALNDFWFQCLPGPATSTTTPVITQIICS</sequence>
<feature type="region of interest" description="Disordered" evidence="2">
    <location>
        <begin position="18"/>
        <end position="39"/>
    </location>
</feature>
<dbReference type="SUPFAM" id="SSF57180">
    <property type="entry name" value="Cellulose-binding domain"/>
    <property type="match status" value="1"/>
</dbReference>
<feature type="chain" id="PRO_5001642752" description="CBM1 domain-containing protein" evidence="3">
    <location>
        <begin position="20"/>
        <end position="114"/>
    </location>
</feature>
<dbReference type="PROSITE" id="PS51164">
    <property type="entry name" value="CBM1_2"/>
    <property type="match status" value="1"/>
</dbReference>
<feature type="domain" description="CBM1" evidence="4">
    <location>
        <begin position="59"/>
        <end position="96"/>
    </location>
</feature>
<keyword evidence="1 3" id="KW-0732">Signal</keyword>
<evidence type="ECO:0000313" key="5">
    <source>
        <dbReference type="EMBL" id="KDQ33554.1"/>
    </source>
</evidence>
<dbReference type="SMART" id="SM00236">
    <property type="entry name" value="fCBD"/>
    <property type="match status" value="1"/>
</dbReference>
<dbReference type="Proteomes" id="UP000027073">
    <property type="component" value="Unassembled WGS sequence"/>
</dbReference>
<dbReference type="InterPro" id="IPR035971">
    <property type="entry name" value="CBD_sf"/>
</dbReference>
<dbReference type="EMBL" id="KL198004">
    <property type="protein sequence ID" value="KDQ33554.1"/>
    <property type="molecule type" value="Genomic_DNA"/>
</dbReference>
<feature type="signal peptide" evidence="3">
    <location>
        <begin position="1"/>
        <end position="19"/>
    </location>
</feature>
<reference evidence="6" key="1">
    <citation type="journal article" date="2014" name="Proc. Natl. Acad. Sci. U.S.A.">
        <title>Extensive sampling of basidiomycete genomes demonstrates inadequacy of the white-rot/brown-rot paradigm for wood decay fungi.</title>
        <authorList>
            <person name="Riley R."/>
            <person name="Salamov A.A."/>
            <person name="Brown D.W."/>
            <person name="Nagy L.G."/>
            <person name="Floudas D."/>
            <person name="Held B.W."/>
            <person name="Levasseur A."/>
            <person name="Lombard V."/>
            <person name="Morin E."/>
            <person name="Otillar R."/>
            <person name="Lindquist E.A."/>
            <person name="Sun H."/>
            <person name="LaButti K.M."/>
            <person name="Schmutz J."/>
            <person name="Jabbour D."/>
            <person name="Luo H."/>
            <person name="Baker S.E."/>
            <person name="Pisabarro A.G."/>
            <person name="Walton J.D."/>
            <person name="Blanchette R.A."/>
            <person name="Henrissat B."/>
            <person name="Martin F."/>
            <person name="Cullen D."/>
            <person name="Hibbett D.S."/>
            <person name="Grigoriev I.V."/>
        </authorList>
    </citation>
    <scope>NUCLEOTIDE SEQUENCE [LARGE SCALE GENOMIC DNA]</scope>
    <source>
        <strain evidence="6">PC15</strain>
    </source>
</reference>
<evidence type="ECO:0000313" key="6">
    <source>
        <dbReference type="Proteomes" id="UP000027073"/>
    </source>
</evidence>
<evidence type="ECO:0000259" key="4">
    <source>
        <dbReference type="PROSITE" id="PS51164"/>
    </source>
</evidence>
<gene>
    <name evidence="5" type="ORF">PLEOSDRAFT_1099514</name>
</gene>
<evidence type="ECO:0000256" key="3">
    <source>
        <dbReference type="SAM" id="SignalP"/>
    </source>
</evidence>
<dbReference type="AlphaFoldDB" id="A0A067P067"/>
<dbReference type="GO" id="GO:0005576">
    <property type="term" value="C:extracellular region"/>
    <property type="evidence" value="ECO:0007669"/>
    <property type="project" value="InterPro"/>
</dbReference>
<dbReference type="GO" id="GO:0005975">
    <property type="term" value="P:carbohydrate metabolic process"/>
    <property type="evidence" value="ECO:0007669"/>
    <property type="project" value="InterPro"/>
</dbReference>
<dbReference type="VEuPathDB" id="FungiDB:PLEOSDRAFT_1099514"/>
<dbReference type="PROSITE" id="PS00562">
    <property type="entry name" value="CBM1_1"/>
    <property type="match status" value="1"/>
</dbReference>
<name>A0A067P067_PLEO1</name>
<proteinExistence type="predicted"/>
<evidence type="ECO:0000256" key="1">
    <source>
        <dbReference type="ARBA" id="ARBA00022729"/>
    </source>
</evidence>
<dbReference type="HOGENOM" id="CLU_2122083_0_0_1"/>
<protein>
    <recommendedName>
        <fullName evidence="4">CBM1 domain-containing protein</fullName>
    </recommendedName>
</protein>
<dbReference type="InterPro" id="IPR000254">
    <property type="entry name" value="CBD"/>
</dbReference>